<dbReference type="InterPro" id="IPR013766">
    <property type="entry name" value="Thioredoxin_domain"/>
</dbReference>
<sequence>MNCKIASTYLCLTTALFALFTSCKKSEFAADNYTAYFGGEVENPQNRYVLFCQNNQVIDTIPLNKDNTFFKKFDSLAPGLYSFKHEPEYQYVYFDKNDSLRVHIDSKDFDQSIVFCGRGDQKNNFLMEMFLRNEKEKDHMFETFDYDVKKYNAYIQKVNSDNQKFYTSKKEEINWSDDFDVYAKGMYLYPHYTRKEIYPMIHKMRTGNDVSDQLPKDYYDFRKTIDFSNEKLTDFNPFVMYLNLMLNNVGSIHYHNHFTEVDLALKTNINKLKIADTLIKNEKVKNIVVNSIAFQYLLEDQNMVNNQEFLKHYYKISTDKSKKNEILKLGKAISLLTDGKPLPEVRVQTLEGKSISSSDLIQKNTILFFWSDKLSSHLLAAHKKAIELQKKYPNYEFVAINLDRDFDTWKKALEKYDFGPIRQYHCSNFEDIKSKWAITKVHRTLIINKDKTIKNGFTNMFDIRFEEDLK</sequence>
<dbReference type="PROSITE" id="PS51352">
    <property type="entry name" value="THIOREDOXIN_2"/>
    <property type="match status" value="1"/>
</dbReference>
<evidence type="ECO:0000313" key="2">
    <source>
        <dbReference type="EMBL" id="RXR22855.1"/>
    </source>
</evidence>
<dbReference type="Proteomes" id="UP000289857">
    <property type="component" value="Unassembled WGS sequence"/>
</dbReference>
<evidence type="ECO:0000313" key="3">
    <source>
        <dbReference type="Proteomes" id="UP000289857"/>
    </source>
</evidence>
<dbReference type="PROSITE" id="PS51257">
    <property type="entry name" value="PROKAR_LIPOPROTEIN"/>
    <property type="match status" value="1"/>
</dbReference>
<proteinExistence type="predicted"/>
<dbReference type="EMBL" id="SBKN01000003">
    <property type="protein sequence ID" value="RXR22855.1"/>
    <property type="molecule type" value="Genomic_DNA"/>
</dbReference>
<dbReference type="OrthoDB" id="1146847at2"/>
<dbReference type="RefSeq" id="WP_129461085.1">
    <property type="nucleotide sequence ID" value="NZ_SBKN01000003.1"/>
</dbReference>
<dbReference type="InterPro" id="IPR036249">
    <property type="entry name" value="Thioredoxin-like_sf"/>
</dbReference>
<keyword evidence="3" id="KW-1185">Reference proteome</keyword>
<protein>
    <recommendedName>
        <fullName evidence="1">Thioredoxin domain-containing protein</fullName>
    </recommendedName>
</protein>
<dbReference type="Gene3D" id="3.40.30.10">
    <property type="entry name" value="Glutaredoxin"/>
    <property type="match status" value="1"/>
</dbReference>
<feature type="domain" description="Thioredoxin" evidence="1">
    <location>
        <begin position="336"/>
        <end position="470"/>
    </location>
</feature>
<dbReference type="SUPFAM" id="SSF52833">
    <property type="entry name" value="Thioredoxin-like"/>
    <property type="match status" value="1"/>
</dbReference>
<dbReference type="InterPro" id="IPR012336">
    <property type="entry name" value="Thioredoxin-like_fold"/>
</dbReference>
<reference evidence="3" key="1">
    <citation type="submission" date="2019-01" db="EMBL/GenBank/DDBJ databases">
        <title>Cytophagaceae bacterium strain CAR-16.</title>
        <authorList>
            <person name="Chen W.-M."/>
        </authorList>
    </citation>
    <scope>NUCLEOTIDE SEQUENCE [LARGE SCALE GENOMIC DNA]</scope>
    <source>
        <strain evidence="3">WWJ-16</strain>
    </source>
</reference>
<evidence type="ECO:0000259" key="1">
    <source>
        <dbReference type="PROSITE" id="PS51352"/>
    </source>
</evidence>
<organism evidence="2 3">
    <name type="scientific">Flavobacterium stagni</name>
    <dbReference type="NCBI Taxonomy" id="2506421"/>
    <lineage>
        <taxon>Bacteria</taxon>
        <taxon>Pseudomonadati</taxon>
        <taxon>Bacteroidota</taxon>
        <taxon>Flavobacteriia</taxon>
        <taxon>Flavobacteriales</taxon>
        <taxon>Flavobacteriaceae</taxon>
        <taxon>Flavobacterium</taxon>
    </lineage>
</organism>
<dbReference type="AlphaFoldDB" id="A0A4Q1KA92"/>
<gene>
    <name evidence="2" type="ORF">EQG61_06390</name>
</gene>
<accession>A0A4Q1KA92</accession>
<dbReference type="Pfam" id="PF13905">
    <property type="entry name" value="Thioredoxin_8"/>
    <property type="match status" value="1"/>
</dbReference>
<comment type="caution">
    <text evidence="2">The sequence shown here is derived from an EMBL/GenBank/DDBJ whole genome shotgun (WGS) entry which is preliminary data.</text>
</comment>
<name>A0A4Q1KA92_9FLAO</name>